<comment type="subcellular location">
    <subcellularLocation>
        <location evidence="1">Secreted</location>
    </subcellularLocation>
</comment>
<dbReference type="InterPro" id="IPR038479">
    <property type="entry name" value="Transthyretin-like_sf"/>
</dbReference>
<evidence type="ECO:0000313" key="6">
    <source>
        <dbReference type="Proteomes" id="UP000025227"/>
    </source>
</evidence>
<evidence type="ECO:0000256" key="3">
    <source>
        <dbReference type="ARBA" id="ARBA00022525"/>
    </source>
</evidence>
<dbReference type="PANTHER" id="PTHR21700">
    <property type="entry name" value="TRANSTHYRETIN-LIKE FAMILY PROTEIN-RELATED"/>
    <property type="match status" value="1"/>
</dbReference>
<evidence type="ECO:0000256" key="4">
    <source>
        <dbReference type="ARBA" id="ARBA00022729"/>
    </source>
</evidence>
<feature type="signal peptide" evidence="5">
    <location>
        <begin position="1"/>
        <end position="16"/>
    </location>
</feature>
<proteinExistence type="inferred from homology"/>
<dbReference type="WBParaSite" id="HCON_00136750-00001">
    <property type="protein sequence ID" value="HCON_00136750-00001"/>
    <property type="gene ID" value="HCON_00136750"/>
</dbReference>
<dbReference type="OMA" id="LIAWIDP"/>
<evidence type="ECO:0000256" key="1">
    <source>
        <dbReference type="ARBA" id="ARBA00004613"/>
    </source>
</evidence>
<evidence type="ECO:0000313" key="7">
    <source>
        <dbReference type="WBParaSite" id="HCON_00136750-00001"/>
    </source>
</evidence>
<keyword evidence="4 5" id="KW-0732">Signal</keyword>
<sequence>MILLAVLLLVSSLAWADRDQSIAVVGRLVCGTEPAANVKVMLVDEDIELALIAWIDPNDVLAEGFSDNNGVFQLEGTTDELTAIEPVLEIYHNCNDGIRGGLRKLRFGLPDQYITAGLNAEKTIDVGVINLELGYKEETRIELEDEYDLEESTS</sequence>
<comment type="similarity">
    <text evidence="2">Belongs to the nematode transthyretin-like family.</text>
</comment>
<name>A0A7I5ECA8_HAECO</name>
<dbReference type="GO" id="GO:0005576">
    <property type="term" value="C:extracellular region"/>
    <property type="evidence" value="ECO:0007669"/>
    <property type="project" value="UniProtKB-SubCell"/>
</dbReference>
<reference evidence="7" key="1">
    <citation type="submission" date="2020-12" db="UniProtKB">
        <authorList>
            <consortium name="WormBaseParasite"/>
        </authorList>
    </citation>
    <scope>IDENTIFICATION</scope>
    <source>
        <strain evidence="7">MHco3</strain>
    </source>
</reference>
<keyword evidence="3" id="KW-0964">Secreted</keyword>
<dbReference type="Pfam" id="PF01060">
    <property type="entry name" value="TTR-52"/>
    <property type="match status" value="1"/>
</dbReference>
<feature type="chain" id="PRO_5029636399" evidence="5">
    <location>
        <begin position="17"/>
        <end position="154"/>
    </location>
</feature>
<dbReference type="GO" id="GO:0009986">
    <property type="term" value="C:cell surface"/>
    <property type="evidence" value="ECO:0007669"/>
    <property type="project" value="InterPro"/>
</dbReference>
<accession>A0A7I5ECA8</accession>
<dbReference type="InterPro" id="IPR001534">
    <property type="entry name" value="Transthyretin-like"/>
</dbReference>
<dbReference type="Gene3D" id="2.60.40.3330">
    <property type="match status" value="1"/>
</dbReference>
<organism evidence="6 7">
    <name type="scientific">Haemonchus contortus</name>
    <name type="common">Barber pole worm</name>
    <dbReference type="NCBI Taxonomy" id="6289"/>
    <lineage>
        <taxon>Eukaryota</taxon>
        <taxon>Metazoa</taxon>
        <taxon>Ecdysozoa</taxon>
        <taxon>Nematoda</taxon>
        <taxon>Chromadorea</taxon>
        <taxon>Rhabditida</taxon>
        <taxon>Rhabditina</taxon>
        <taxon>Rhabditomorpha</taxon>
        <taxon>Strongyloidea</taxon>
        <taxon>Trichostrongylidae</taxon>
        <taxon>Haemonchus</taxon>
    </lineage>
</organism>
<keyword evidence="6" id="KW-1185">Reference proteome</keyword>
<dbReference type="AlphaFoldDB" id="A0A7I5ECA8"/>
<protein>
    <submittedName>
        <fullName evidence="7">Transthyretin-like family protein</fullName>
    </submittedName>
</protein>
<dbReference type="OrthoDB" id="5816046at2759"/>
<dbReference type="Proteomes" id="UP000025227">
    <property type="component" value="Unplaced"/>
</dbReference>
<evidence type="ECO:0000256" key="2">
    <source>
        <dbReference type="ARBA" id="ARBA00010112"/>
    </source>
</evidence>
<evidence type="ECO:0000256" key="5">
    <source>
        <dbReference type="SAM" id="SignalP"/>
    </source>
</evidence>